<dbReference type="PROSITE" id="PS50883">
    <property type="entry name" value="EAL"/>
    <property type="match status" value="1"/>
</dbReference>
<protein>
    <recommendedName>
        <fullName evidence="7">Sensor domain-containing diguanylate cyclase</fullName>
    </recommendedName>
</protein>
<dbReference type="OrthoDB" id="8416215at2"/>
<dbReference type="AlphaFoldDB" id="A0A2N5Y756"/>
<dbReference type="PANTHER" id="PTHR44757">
    <property type="entry name" value="DIGUANYLATE CYCLASE DGCP"/>
    <property type="match status" value="1"/>
</dbReference>
<dbReference type="Pfam" id="PF00563">
    <property type="entry name" value="EAL"/>
    <property type="match status" value="1"/>
</dbReference>
<sequence length="832" mass="92523">MSLRRLSRISIIACLLGLALLLIVGTNSLKQMQTKQEEILELIAIQGRIDALSVGSDAILVNQPHPALWTAFLGQARSMQQALSEMTERFPSARRASRNIDYLINALETATASAAEVTADTAQPTIPLRSRVIMNQVAGYGIALTGALEEVIIQHQAQVARDANWIAAVFAGAATVFSVFCLVGFGLLFKRINGPLQALSKAARRVEGGEYDVRVPVSGSDEFADVSRTFNHMLDQQGDMVEALSSALANSRALINSLPAHIALLDGEGKVVDVNDQWRHFGTSNENQDPDFGVGSNYLSVCRDVIGDCAEEAFEAADGLQSVLAGDRDSFALEYPCHSPDQPRWFRMMATRLTPDKETEGMLGAVVMHVDITERKLAEQELKLHAYQDPLTGLANRLGFIEAFARHTGQHGWNPEDTIVLLDIREMRNVNEAHGYHIGDRLLIELARRLEDRLWNRTLIGRLSGDQFIVLLPGGHASSPHDRLEKVTDIFHQPVQLSETVIEIAVDGGFTLLGEKERSAEVLLHEVEIALHENRGHDKGVFRLYDSEMYRRAQQRINLARELRQALEDDQFELHYQPKVDLATGTMIGCEALIRWMHPDRGLQMPGQFIPVAEQSQLIGPIGDWVLFQACRDLREWQAANLDLVRVSVNVSVDQFRPGDFPEKVREALEIHGIDPAALTLEITESVFSEESETLNRQLNDLHQLGVKLSLDDFGTGYSSLLYLQRYPFDEIKIDMGFVRGILDNAFNRNIVSMILGISQVLGADIVAEGVENAAVRDVLLELGCRIGQGYHYSMPLEVEDFRWLLEKHSRLPLTLHPDATSNSMTSGRSAQ</sequence>
<feature type="transmembrane region" description="Helical" evidence="1">
    <location>
        <begin position="165"/>
        <end position="189"/>
    </location>
</feature>
<evidence type="ECO:0000313" key="6">
    <source>
        <dbReference type="Proteomes" id="UP000234845"/>
    </source>
</evidence>
<dbReference type="SMART" id="SM00304">
    <property type="entry name" value="HAMP"/>
    <property type="match status" value="1"/>
</dbReference>
<dbReference type="CDD" id="cd01949">
    <property type="entry name" value="GGDEF"/>
    <property type="match status" value="1"/>
</dbReference>
<evidence type="ECO:0000259" key="4">
    <source>
        <dbReference type="PROSITE" id="PS50887"/>
    </source>
</evidence>
<dbReference type="CDD" id="cd06225">
    <property type="entry name" value="HAMP"/>
    <property type="match status" value="1"/>
</dbReference>
<evidence type="ECO:0008006" key="7">
    <source>
        <dbReference type="Google" id="ProtNLM"/>
    </source>
</evidence>
<dbReference type="PROSITE" id="PS50885">
    <property type="entry name" value="HAMP"/>
    <property type="match status" value="1"/>
</dbReference>
<dbReference type="InterPro" id="IPR000160">
    <property type="entry name" value="GGDEF_dom"/>
</dbReference>
<dbReference type="InterPro" id="IPR035965">
    <property type="entry name" value="PAS-like_dom_sf"/>
</dbReference>
<dbReference type="Gene3D" id="3.30.450.20">
    <property type="entry name" value="PAS domain"/>
    <property type="match status" value="1"/>
</dbReference>
<gene>
    <name evidence="5" type="ORF">CWI75_02400</name>
</gene>
<keyword evidence="1" id="KW-1133">Transmembrane helix</keyword>
<dbReference type="InterPro" id="IPR035919">
    <property type="entry name" value="EAL_sf"/>
</dbReference>
<feature type="domain" description="HAMP" evidence="3">
    <location>
        <begin position="190"/>
        <end position="242"/>
    </location>
</feature>
<dbReference type="SMART" id="SM00267">
    <property type="entry name" value="GGDEF"/>
    <property type="match status" value="1"/>
</dbReference>
<dbReference type="Pfam" id="PF00672">
    <property type="entry name" value="HAMP"/>
    <property type="match status" value="1"/>
</dbReference>
<dbReference type="InterPro" id="IPR029787">
    <property type="entry name" value="Nucleotide_cyclase"/>
</dbReference>
<keyword evidence="6" id="KW-1185">Reference proteome</keyword>
<organism evidence="5 6">
    <name type="scientific">Kineobactrum sediminis</name>
    <dbReference type="NCBI Taxonomy" id="1905677"/>
    <lineage>
        <taxon>Bacteria</taxon>
        <taxon>Pseudomonadati</taxon>
        <taxon>Pseudomonadota</taxon>
        <taxon>Gammaproteobacteria</taxon>
        <taxon>Cellvibrionales</taxon>
        <taxon>Halieaceae</taxon>
        <taxon>Kineobactrum</taxon>
    </lineage>
</organism>
<accession>A0A2N5Y756</accession>
<dbReference type="Proteomes" id="UP000234845">
    <property type="component" value="Unassembled WGS sequence"/>
</dbReference>
<reference evidence="6" key="1">
    <citation type="submission" date="2017-11" db="EMBL/GenBank/DDBJ databases">
        <title>The draft genome sequence of Chromatocurvus sp. F02.</title>
        <authorList>
            <person name="Du Z.-J."/>
            <person name="Chang Y.-Q."/>
        </authorList>
    </citation>
    <scope>NUCLEOTIDE SEQUENCE [LARGE SCALE GENOMIC DNA]</scope>
    <source>
        <strain evidence="6">F02</strain>
    </source>
</reference>
<keyword evidence="1" id="KW-0472">Membrane</keyword>
<evidence type="ECO:0000256" key="1">
    <source>
        <dbReference type="SAM" id="Phobius"/>
    </source>
</evidence>
<dbReference type="PANTHER" id="PTHR44757:SF2">
    <property type="entry name" value="BIOFILM ARCHITECTURE MAINTENANCE PROTEIN MBAA"/>
    <property type="match status" value="1"/>
</dbReference>
<dbReference type="InterPro" id="IPR043128">
    <property type="entry name" value="Rev_trsase/Diguanyl_cyclase"/>
</dbReference>
<evidence type="ECO:0000313" key="5">
    <source>
        <dbReference type="EMBL" id="PLW84216.1"/>
    </source>
</evidence>
<proteinExistence type="predicted"/>
<dbReference type="SUPFAM" id="SSF55073">
    <property type="entry name" value="Nucleotide cyclase"/>
    <property type="match status" value="1"/>
</dbReference>
<dbReference type="Gene3D" id="3.20.20.450">
    <property type="entry name" value="EAL domain"/>
    <property type="match status" value="1"/>
</dbReference>
<dbReference type="PROSITE" id="PS50887">
    <property type="entry name" value="GGDEF"/>
    <property type="match status" value="1"/>
</dbReference>
<dbReference type="SUPFAM" id="SSF158472">
    <property type="entry name" value="HAMP domain-like"/>
    <property type="match status" value="1"/>
</dbReference>
<dbReference type="Gene3D" id="6.10.340.10">
    <property type="match status" value="1"/>
</dbReference>
<dbReference type="RefSeq" id="WP_101519852.1">
    <property type="nucleotide sequence ID" value="NZ_PKLZ01000001.1"/>
</dbReference>
<name>A0A2N5Y756_9GAMM</name>
<dbReference type="GO" id="GO:0007165">
    <property type="term" value="P:signal transduction"/>
    <property type="evidence" value="ECO:0007669"/>
    <property type="project" value="InterPro"/>
</dbReference>
<dbReference type="Gene3D" id="3.30.70.270">
    <property type="match status" value="1"/>
</dbReference>
<dbReference type="GO" id="GO:0016020">
    <property type="term" value="C:membrane"/>
    <property type="evidence" value="ECO:0007669"/>
    <property type="project" value="InterPro"/>
</dbReference>
<dbReference type="SUPFAM" id="SSF141868">
    <property type="entry name" value="EAL domain-like"/>
    <property type="match status" value="1"/>
</dbReference>
<evidence type="ECO:0000259" key="3">
    <source>
        <dbReference type="PROSITE" id="PS50885"/>
    </source>
</evidence>
<dbReference type="InterPro" id="IPR003660">
    <property type="entry name" value="HAMP_dom"/>
</dbReference>
<dbReference type="EMBL" id="PKLZ01000001">
    <property type="protein sequence ID" value="PLW84216.1"/>
    <property type="molecule type" value="Genomic_DNA"/>
</dbReference>
<dbReference type="NCBIfam" id="TIGR00254">
    <property type="entry name" value="GGDEF"/>
    <property type="match status" value="1"/>
</dbReference>
<keyword evidence="1" id="KW-0812">Transmembrane</keyword>
<dbReference type="Pfam" id="PF00990">
    <property type="entry name" value="GGDEF"/>
    <property type="match status" value="1"/>
</dbReference>
<dbReference type="SUPFAM" id="SSF55785">
    <property type="entry name" value="PYP-like sensor domain (PAS domain)"/>
    <property type="match status" value="1"/>
</dbReference>
<dbReference type="InterPro" id="IPR052155">
    <property type="entry name" value="Biofilm_reg_signaling"/>
</dbReference>
<evidence type="ECO:0000259" key="2">
    <source>
        <dbReference type="PROSITE" id="PS50883"/>
    </source>
</evidence>
<comment type="caution">
    <text evidence="5">The sequence shown here is derived from an EMBL/GenBank/DDBJ whole genome shotgun (WGS) entry which is preliminary data.</text>
</comment>
<feature type="domain" description="GGDEF" evidence="4">
    <location>
        <begin position="415"/>
        <end position="547"/>
    </location>
</feature>
<dbReference type="SMART" id="SM00052">
    <property type="entry name" value="EAL"/>
    <property type="match status" value="1"/>
</dbReference>
<dbReference type="CDD" id="cd01948">
    <property type="entry name" value="EAL"/>
    <property type="match status" value="1"/>
</dbReference>
<dbReference type="InterPro" id="IPR001633">
    <property type="entry name" value="EAL_dom"/>
</dbReference>
<feature type="domain" description="EAL" evidence="2">
    <location>
        <begin position="556"/>
        <end position="810"/>
    </location>
</feature>
<dbReference type="Pfam" id="PF08448">
    <property type="entry name" value="PAS_4"/>
    <property type="match status" value="1"/>
</dbReference>
<dbReference type="InterPro" id="IPR013656">
    <property type="entry name" value="PAS_4"/>
</dbReference>